<evidence type="ECO:0000313" key="2">
    <source>
        <dbReference type="Proteomes" id="UP000326509"/>
    </source>
</evidence>
<evidence type="ECO:0000313" key="1">
    <source>
        <dbReference type="EMBL" id="GER58365.1"/>
    </source>
</evidence>
<dbReference type="EMBL" id="BKCG01000001">
    <property type="protein sequence ID" value="GER58365.1"/>
    <property type="molecule type" value="Genomic_DNA"/>
</dbReference>
<dbReference type="Gene3D" id="2.40.50.1020">
    <property type="entry name" value="LytTr DNA-binding domain"/>
    <property type="match status" value="1"/>
</dbReference>
<name>A0A5J4IME2_9FLAO</name>
<gene>
    <name evidence="1" type="ORF">ULMA_04730</name>
</gene>
<evidence type="ECO:0008006" key="3">
    <source>
        <dbReference type="Google" id="ProtNLM"/>
    </source>
</evidence>
<keyword evidence="2" id="KW-1185">Reference proteome</keyword>
<dbReference type="AlphaFoldDB" id="A0A5J4IME2"/>
<dbReference type="Proteomes" id="UP000326509">
    <property type="component" value="Unassembled WGS sequence"/>
</dbReference>
<comment type="caution">
    <text evidence="1">The sequence shown here is derived from an EMBL/GenBank/DDBJ whole genome shotgun (WGS) entry which is preliminary data.</text>
</comment>
<organism evidence="1 2">
    <name type="scientific">Patiriisocius marinus</name>
    <dbReference type="NCBI Taxonomy" id="1397112"/>
    <lineage>
        <taxon>Bacteria</taxon>
        <taxon>Pseudomonadati</taxon>
        <taxon>Bacteroidota</taxon>
        <taxon>Flavobacteriia</taxon>
        <taxon>Flavobacteriales</taxon>
        <taxon>Flavobacteriaceae</taxon>
        <taxon>Patiriisocius</taxon>
    </lineage>
</organism>
<reference evidence="1 2" key="1">
    <citation type="submission" date="2019-08" db="EMBL/GenBank/DDBJ databases">
        <title>Draft genome sequence of Ulvibacter marinus type strain NBRC 109484.</title>
        <authorList>
            <person name="Kawano K."/>
            <person name="Ushijima N."/>
            <person name="Kihara M."/>
            <person name="Itoh H."/>
        </authorList>
    </citation>
    <scope>NUCLEOTIDE SEQUENCE [LARGE SCALE GENOMIC DNA]</scope>
    <source>
        <strain evidence="1 2">NBRC 109484</strain>
    </source>
</reference>
<protein>
    <recommendedName>
        <fullName evidence="3">HTH LytTR-type domain-containing protein</fullName>
    </recommendedName>
</protein>
<accession>A0A5J4IME2</accession>
<sequence length="57" mass="6479">MIPTSNGFLFVNYNDILHVEGYDGYTKIHLENSSEIVSSYNIGKFEKNGTQSFLQMS</sequence>
<proteinExistence type="predicted"/>